<name>A0ABR7RTN4_9PROT</name>
<reference evidence="1 2" key="1">
    <citation type="journal article" date="2013" name="Int. J. Syst. Evol. Microbiol.">
        <title>Roseomonas aerophila sp. nov., isolated from air.</title>
        <authorList>
            <person name="Kim S.J."/>
            <person name="Weon H.Y."/>
            <person name="Ahn J.H."/>
            <person name="Hong S.B."/>
            <person name="Seok S.J."/>
            <person name="Whang K.S."/>
            <person name="Kwon S.W."/>
        </authorList>
    </citation>
    <scope>NUCLEOTIDE SEQUENCE [LARGE SCALE GENOMIC DNA]</scope>
    <source>
        <strain evidence="1 2">NBRC 108923</strain>
    </source>
</reference>
<dbReference type="Proteomes" id="UP000626026">
    <property type="component" value="Unassembled WGS sequence"/>
</dbReference>
<gene>
    <name evidence="1" type="ORF">IBL26_24295</name>
</gene>
<accession>A0ABR7RTN4</accession>
<dbReference type="RefSeq" id="WP_187787094.1">
    <property type="nucleotide sequence ID" value="NZ_JACTVA010000086.1"/>
</dbReference>
<keyword evidence="2" id="KW-1185">Reference proteome</keyword>
<sequence length="93" mass="10118">MRSAEYLYKSYVIKVLETDFGVLARPFLNGRWLRDIADHGGATRLEAVSRMQAALDDLELETDTDQQDGIASDCIARVSQQAGAAESAASLLA</sequence>
<dbReference type="EMBL" id="JACTVA010000086">
    <property type="protein sequence ID" value="MBC9209974.1"/>
    <property type="molecule type" value="Genomic_DNA"/>
</dbReference>
<comment type="caution">
    <text evidence="1">The sequence shown here is derived from an EMBL/GenBank/DDBJ whole genome shotgun (WGS) entry which is preliminary data.</text>
</comment>
<proteinExistence type="predicted"/>
<organism evidence="1 2">
    <name type="scientific">Teichococcus aerophilus</name>
    <dbReference type="NCBI Taxonomy" id="1224513"/>
    <lineage>
        <taxon>Bacteria</taxon>
        <taxon>Pseudomonadati</taxon>
        <taxon>Pseudomonadota</taxon>
        <taxon>Alphaproteobacteria</taxon>
        <taxon>Acetobacterales</taxon>
        <taxon>Roseomonadaceae</taxon>
        <taxon>Roseomonas</taxon>
    </lineage>
</organism>
<evidence type="ECO:0000313" key="1">
    <source>
        <dbReference type="EMBL" id="MBC9209974.1"/>
    </source>
</evidence>
<protein>
    <submittedName>
        <fullName evidence="1">Uncharacterized protein</fullName>
    </submittedName>
</protein>
<evidence type="ECO:0000313" key="2">
    <source>
        <dbReference type="Proteomes" id="UP000626026"/>
    </source>
</evidence>